<dbReference type="PANTHER" id="PTHR43289:SF6">
    <property type="entry name" value="SERINE_THREONINE-PROTEIN KINASE NEKL-3"/>
    <property type="match status" value="1"/>
</dbReference>
<dbReference type="KEGG" id="osu:NT6N_10420"/>
<feature type="compositionally biased region" description="Low complexity" evidence="5">
    <location>
        <begin position="385"/>
        <end position="405"/>
    </location>
</feature>
<feature type="compositionally biased region" description="Polar residues" evidence="5">
    <location>
        <begin position="278"/>
        <end position="287"/>
    </location>
</feature>
<dbReference type="Pfam" id="PF00069">
    <property type="entry name" value="Pkinase"/>
    <property type="match status" value="1"/>
</dbReference>
<feature type="domain" description="Protein kinase" evidence="7">
    <location>
        <begin position="6"/>
        <end position="271"/>
    </location>
</feature>
<dbReference type="CDD" id="cd14014">
    <property type="entry name" value="STKc_PknB_like"/>
    <property type="match status" value="1"/>
</dbReference>
<name>A0AAT9FJ84_9BACT</name>
<dbReference type="PROSITE" id="PS50011">
    <property type="entry name" value="PROTEIN_KINASE_DOM"/>
    <property type="match status" value="1"/>
</dbReference>
<dbReference type="SUPFAM" id="SSF56112">
    <property type="entry name" value="Protein kinase-like (PK-like)"/>
    <property type="match status" value="1"/>
</dbReference>
<feature type="compositionally biased region" description="Low complexity" evidence="5">
    <location>
        <begin position="305"/>
        <end position="324"/>
    </location>
</feature>
<feature type="compositionally biased region" description="Low complexity" evidence="5">
    <location>
        <begin position="453"/>
        <end position="469"/>
    </location>
</feature>
<dbReference type="PROSITE" id="PS00108">
    <property type="entry name" value="PROTEIN_KINASE_ST"/>
    <property type="match status" value="1"/>
</dbReference>
<dbReference type="InterPro" id="IPR000719">
    <property type="entry name" value="Prot_kinase_dom"/>
</dbReference>
<dbReference type="GO" id="GO:0005524">
    <property type="term" value="F:ATP binding"/>
    <property type="evidence" value="ECO:0007669"/>
    <property type="project" value="UniProtKB-KW"/>
</dbReference>
<keyword evidence="6" id="KW-1133">Transmembrane helix</keyword>
<feature type="region of interest" description="Disordered" evidence="5">
    <location>
        <begin position="278"/>
        <end position="469"/>
    </location>
</feature>
<evidence type="ECO:0000256" key="2">
    <source>
        <dbReference type="ARBA" id="ARBA00022741"/>
    </source>
</evidence>
<dbReference type="InterPro" id="IPR011009">
    <property type="entry name" value="Kinase-like_dom_sf"/>
</dbReference>
<dbReference type="SUPFAM" id="SSF48371">
    <property type="entry name" value="ARM repeat"/>
    <property type="match status" value="1"/>
</dbReference>
<evidence type="ECO:0000313" key="8">
    <source>
        <dbReference type="EMBL" id="BDS06002.1"/>
    </source>
</evidence>
<proteinExistence type="predicted"/>
<dbReference type="InterPro" id="IPR016024">
    <property type="entry name" value="ARM-type_fold"/>
</dbReference>
<keyword evidence="6" id="KW-0472">Membrane</keyword>
<dbReference type="SMART" id="SM00220">
    <property type="entry name" value="S_TKc"/>
    <property type="match status" value="1"/>
</dbReference>
<sequence>MSDERYEIKGKLGEGGVGAVYQAFDTQLNREVAIKRVLAGGGYENQEEATKHLLKEATALSSVQHPHIVTVYDAGVDADGPYVVMELIHGKTLDEMVERGTLTWDDLREIALQSQEALIAAQDLNLVHRDLKPSNVMVCWLPSGKFQVKIVDFGLAKFSAVPSLQTIDHGDAVFGSIFFMAPEQFERTPLDIRTDMYAMGCLYYYSLTGEYPFNGETAATVMASHLQHHVTPLHELRPDIPKWGADWIMWHIERNMDARPKDAREALERFLFLDKQSTQPVTMTASDPTPEPKPGTPKLLFPGSTPAAEPTPQTAPVAPAEAAPAPVPMAAPTPEEQVQAVNPKTSPQPISPPEDADGKVSPHTQAQQLVKEATAAQSVSKEATAPQPVQPIKPAIPAQPAAPAQPASPPQPSTSPQITLTGTQPVAPAPAAAPAATPAPAPAATPPISLTGAVPPAQPAATPAAAPASPAPAAAAAPAVAITKKKGMPTGAKWAIVGMLTLVIVVAAIVGKSIMGDRNNTERVNKVMERALALNEEGTLQDGIELTEAELDGVLSRATSTENNKQRPILLKVLAYTKAAGDGYDPNKVILEHVTTAKCPENIRTEIFKAVMTRRKDVANIAPLLSFAKNTAEDSAAAAAIDAARTSAIGQPADEFIDDFLTLINNTDSASVRGAAERAAADLIDQAEDKKQFASPILGSYQTAINDGAKFSMLRLAGSAGGEEAAKVVNDALKSDDAAHKNAAIAALGHWADDSQFESLIEFIEETDNEALRKKAFDSAYAFLRTERKRDPEDLGDLWRMLAGAARTQREKMQIIGGMANQKHEWAVPVLEFFSEDDDDKIADKAEQAKERLERRIREHE</sequence>
<accession>A0AAT9FJ84</accession>
<keyword evidence="3" id="KW-0418">Kinase</keyword>
<keyword evidence="6" id="KW-0812">Transmembrane</keyword>
<evidence type="ECO:0000256" key="5">
    <source>
        <dbReference type="SAM" id="MobiDB-lite"/>
    </source>
</evidence>
<evidence type="ECO:0000256" key="6">
    <source>
        <dbReference type="SAM" id="Phobius"/>
    </source>
</evidence>
<dbReference type="Gene3D" id="3.30.200.20">
    <property type="entry name" value="Phosphorylase Kinase, domain 1"/>
    <property type="match status" value="1"/>
</dbReference>
<protein>
    <recommendedName>
        <fullName evidence="7">Protein kinase domain-containing protein</fullName>
    </recommendedName>
</protein>
<organism evidence="8">
    <name type="scientific">Oceaniferula spumae</name>
    <dbReference type="NCBI Taxonomy" id="2979115"/>
    <lineage>
        <taxon>Bacteria</taxon>
        <taxon>Pseudomonadati</taxon>
        <taxon>Verrucomicrobiota</taxon>
        <taxon>Verrucomicrobiia</taxon>
        <taxon>Verrucomicrobiales</taxon>
        <taxon>Verrucomicrobiaceae</taxon>
        <taxon>Oceaniferula</taxon>
    </lineage>
</organism>
<evidence type="ECO:0000256" key="3">
    <source>
        <dbReference type="ARBA" id="ARBA00022777"/>
    </source>
</evidence>
<gene>
    <name evidence="8" type="ORF">NT6N_10420</name>
</gene>
<keyword evidence="1" id="KW-0808">Transferase</keyword>
<dbReference type="GO" id="GO:0004674">
    <property type="term" value="F:protein serine/threonine kinase activity"/>
    <property type="evidence" value="ECO:0007669"/>
    <property type="project" value="TreeGrafter"/>
</dbReference>
<feature type="transmembrane region" description="Helical" evidence="6">
    <location>
        <begin position="494"/>
        <end position="515"/>
    </location>
</feature>
<dbReference type="EMBL" id="AP026866">
    <property type="protein sequence ID" value="BDS06002.1"/>
    <property type="molecule type" value="Genomic_DNA"/>
</dbReference>
<reference evidence="8" key="1">
    <citation type="submission" date="2024-07" db="EMBL/GenBank/DDBJ databases">
        <title>Complete genome sequence of Verrucomicrobiaceae bacterium NT6N.</title>
        <authorList>
            <person name="Huang C."/>
            <person name="Takami H."/>
            <person name="Hamasaki K."/>
        </authorList>
    </citation>
    <scope>NUCLEOTIDE SEQUENCE</scope>
    <source>
        <strain evidence="8">NT6N</strain>
    </source>
</reference>
<evidence type="ECO:0000259" key="7">
    <source>
        <dbReference type="PROSITE" id="PS50011"/>
    </source>
</evidence>
<evidence type="ECO:0000256" key="1">
    <source>
        <dbReference type="ARBA" id="ARBA00022679"/>
    </source>
</evidence>
<evidence type="ECO:0000256" key="4">
    <source>
        <dbReference type="ARBA" id="ARBA00022840"/>
    </source>
</evidence>
<keyword evidence="2" id="KW-0547">Nucleotide-binding</keyword>
<dbReference type="AlphaFoldDB" id="A0AAT9FJ84"/>
<feature type="compositionally biased region" description="Polar residues" evidence="5">
    <location>
        <begin position="339"/>
        <end position="348"/>
    </location>
</feature>
<keyword evidence="4" id="KW-0067">ATP-binding</keyword>
<dbReference type="InterPro" id="IPR008271">
    <property type="entry name" value="Ser/Thr_kinase_AS"/>
</dbReference>
<dbReference type="Gene3D" id="1.10.510.10">
    <property type="entry name" value="Transferase(Phosphotransferase) domain 1"/>
    <property type="match status" value="1"/>
</dbReference>
<dbReference type="PANTHER" id="PTHR43289">
    <property type="entry name" value="MITOGEN-ACTIVATED PROTEIN KINASE KINASE KINASE 20-RELATED"/>
    <property type="match status" value="1"/>
</dbReference>